<dbReference type="OrthoDB" id="9800237at2"/>
<dbReference type="CDD" id="cd03441">
    <property type="entry name" value="R_hydratase_like"/>
    <property type="match status" value="1"/>
</dbReference>
<evidence type="ECO:0000313" key="3">
    <source>
        <dbReference type="Proteomes" id="UP000198755"/>
    </source>
</evidence>
<dbReference type="Gene3D" id="3.10.129.10">
    <property type="entry name" value="Hotdog Thioesterase"/>
    <property type="match status" value="1"/>
</dbReference>
<dbReference type="Proteomes" id="UP000198755">
    <property type="component" value="Unassembled WGS sequence"/>
</dbReference>
<sequence length="144" mass="15117">MTSLNAPANWPKAGDEIDPAKFGPFGESQLLRYAAASGDDNPLHLDRDLACAAGLEAPPVHGMLLMSCFEPALRVWRGDLVVARLAGKFLKPILVGEGVEISGRVVRASADGRPELTMRLIARGFGGDLAILAEATLVSAEAPA</sequence>
<reference evidence="2 3" key="1">
    <citation type="submission" date="2016-10" db="EMBL/GenBank/DDBJ databases">
        <authorList>
            <person name="de Groot N.N."/>
        </authorList>
    </citation>
    <scope>NUCLEOTIDE SEQUENCE [LARGE SCALE GENOMIC DNA]</scope>
    <source>
        <strain evidence="2 3">NE2</strain>
    </source>
</reference>
<dbReference type="SUPFAM" id="SSF54637">
    <property type="entry name" value="Thioesterase/thiol ester dehydrase-isomerase"/>
    <property type="match status" value="1"/>
</dbReference>
<dbReference type="AlphaFoldDB" id="A0A1I3WBU8"/>
<protein>
    <submittedName>
        <fullName evidence="2">Acyl dehydratase</fullName>
    </submittedName>
</protein>
<proteinExistence type="predicted"/>
<dbReference type="Pfam" id="PF01575">
    <property type="entry name" value="MaoC_dehydratas"/>
    <property type="match status" value="1"/>
</dbReference>
<name>A0A1I3WBU8_9HYPH</name>
<keyword evidence="3" id="KW-1185">Reference proteome</keyword>
<feature type="domain" description="MaoC-like" evidence="1">
    <location>
        <begin position="22"/>
        <end position="107"/>
    </location>
</feature>
<accession>A0A1I3WBU8</accession>
<gene>
    <name evidence="2" type="ORF">SAMN05444581_101494</name>
</gene>
<dbReference type="InterPro" id="IPR002539">
    <property type="entry name" value="MaoC-like_dom"/>
</dbReference>
<evidence type="ECO:0000313" key="2">
    <source>
        <dbReference type="EMBL" id="SFK04932.1"/>
    </source>
</evidence>
<dbReference type="STRING" id="1612308.SAMN05444581_101494"/>
<dbReference type="RefSeq" id="WP_091677031.1">
    <property type="nucleotide sequence ID" value="NZ_FOSN01000001.1"/>
</dbReference>
<dbReference type="InterPro" id="IPR029069">
    <property type="entry name" value="HotDog_dom_sf"/>
</dbReference>
<organism evidence="2 3">
    <name type="scientific">Methylocapsa palsarum</name>
    <dbReference type="NCBI Taxonomy" id="1612308"/>
    <lineage>
        <taxon>Bacteria</taxon>
        <taxon>Pseudomonadati</taxon>
        <taxon>Pseudomonadota</taxon>
        <taxon>Alphaproteobacteria</taxon>
        <taxon>Hyphomicrobiales</taxon>
        <taxon>Beijerinckiaceae</taxon>
        <taxon>Methylocapsa</taxon>
    </lineage>
</organism>
<dbReference type="EMBL" id="FOSN01000001">
    <property type="protein sequence ID" value="SFK04932.1"/>
    <property type="molecule type" value="Genomic_DNA"/>
</dbReference>
<evidence type="ECO:0000259" key="1">
    <source>
        <dbReference type="Pfam" id="PF01575"/>
    </source>
</evidence>